<evidence type="ECO:0000313" key="1">
    <source>
        <dbReference type="EMBL" id="TMN22716.1"/>
    </source>
</evidence>
<evidence type="ECO:0000313" key="2">
    <source>
        <dbReference type="Proteomes" id="UP000306980"/>
    </source>
</evidence>
<name>A0A5S3QQ82_9BACI</name>
<dbReference type="RefSeq" id="WP_138603616.1">
    <property type="nucleotide sequence ID" value="NZ_VCIA01000001.1"/>
</dbReference>
<organism evidence="1 2">
    <name type="scientific">Lentibacillus cibarius</name>
    <dbReference type="NCBI Taxonomy" id="2583219"/>
    <lineage>
        <taxon>Bacteria</taxon>
        <taxon>Bacillati</taxon>
        <taxon>Bacillota</taxon>
        <taxon>Bacilli</taxon>
        <taxon>Bacillales</taxon>
        <taxon>Bacillaceae</taxon>
        <taxon>Lentibacillus</taxon>
    </lineage>
</organism>
<gene>
    <name evidence="1" type="ORF">FFL34_11875</name>
</gene>
<dbReference type="EMBL" id="VCIA01000001">
    <property type="protein sequence ID" value="TMN22716.1"/>
    <property type="molecule type" value="Genomic_DNA"/>
</dbReference>
<dbReference type="AlphaFoldDB" id="A0A5S3QQ82"/>
<accession>A0A5S3QQ82</accession>
<protein>
    <submittedName>
        <fullName evidence="1">Uncharacterized protein</fullName>
    </submittedName>
</protein>
<sequence>MSEYDGCKKLKVIEMQNLKGIKRQSFHQMPPFKVTNRPDVADKLVSWIGIKPLDANQKRFHKGQVITMLIKVDPSVKTHIL</sequence>
<dbReference type="Proteomes" id="UP000306980">
    <property type="component" value="Unassembled WGS sequence"/>
</dbReference>
<comment type="caution">
    <text evidence="1">The sequence shown here is derived from an EMBL/GenBank/DDBJ whole genome shotgun (WGS) entry which is preliminary data.</text>
</comment>
<proteinExistence type="predicted"/>
<reference evidence="1 2" key="1">
    <citation type="submission" date="2019-05" db="EMBL/GenBank/DDBJ databases">
        <title>Genomic analysis of Lentibacillus sp. NKC220-2.</title>
        <authorList>
            <person name="Oh Y.J."/>
        </authorList>
    </citation>
    <scope>NUCLEOTIDE SEQUENCE [LARGE SCALE GENOMIC DNA]</scope>
    <source>
        <strain evidence="1 2">NKC220-2</strain>
    </source>
</reference>